<accession>A0ABQ7WC36</accession>
<dbReference type="PANTHER" id="PTHR32285">
    <property type="entry name" value="PROTEIN TRICHOME BIREFRINGENCE-LIKE 9-RELATED"/>
    <property type="match status" value="1"/>
</dbReference>
<sequence length="96" mass="10677">MDPFGIQGEGLQWTTKPIEGSTYPGERYPEEALVKSVPSNMTKPVNLLDITLLTQLRKDGHQSRIASGALTDCSHWRVAGVPDVWNELLYAILLQI</sequence>
<keyword evidence="4" id="KW-1185">Reference proteome</keyword>
<comment type="caution">
    <text evidence="3">The sequence shown here is derived from an EMBL/GenBank/DDBJ whole genome shotgun (WGS) entry which is preliminary data.</text>
</comment>
<organism evidence="3 4">
    <name type="scientific">Solanum tuberosum</name>
    <name type="common">Potato</name>
    <dbReference type="NCBI Taxonomy" id="4113"/>
    <lineage>
        <taxon>Eukaryota</taxon>
        <taxon>Viridiplantae</taxon>
        <taxon>Streptophyta</taxon>
        <taxon>Embryophyta</taxon>
        <taxon>Tracheophyta</taxon>
        <taxon>Spermatophyta</taxon>
        <taxon>Magnoliopsida</taxon>
        <taxon>eudicotyledons</taxon>
        <taxon>Gunneridae</taxon>
        <taxon>Pentapetalae</taxon>
        <taxon>asterids</taxon>
        <taxon>lamiids</taxon>
        <taxon>Solanales</taxon>
        <taxon>Solanaceae</taxon>
        <taxon>Solanoideae</taxon>
        <taxon>Solaneae</taxon>
        <taxon>Solanum</taxon>
    </lineage>
</organism>
<dbReference type="InterPro" id="IPR026057">
    <property type="entry name" value="TBL_C"/>
</dbReference>
<evidence type="ECO:0000313" key="3">
    <source>
        <dbReference type="EMBL" id="KAH0778293.1"/>
    </source>
</evidence>
<evidence type="ECO:0000313" key="4">
    <source>
        <dbReference type="Proteomes" id="UP000826656"/>
    </source>
</evidence>
<dbReference type="EMBL" id="JAIVGD010000002">
    <property type="protein sequence ID" value="KAH0778293.1"/>
    <property type="molecule type" value="Genomic_DNA"/>
</dbReference>
<dbReference type="Pfam" id="PF13839">
    <property type="entry name" value="PC-Esterase"/>
    <property type="match status" value="1"/>
</dbReference>
<dbReference type="Proteomes" id="UP000826656">
    <property type="component" value="Unassembled WGS sequence"/>
</dbReference>
<gene>
    <name evidence="3" type="ORF">KY290_004720</name>
</gene>
<proteinExistence type="inferred from homology"/>
<feature type="domain" description="Trichome birefringence-like C-terminal" evidence="2">
    <location>
        <begin position="14"/>
        <end position="91"/>
    </location>
</feature>
<reference evidence="3 4" key="1">
    <citation type="journal article" date="2021" name="bioRxiv">
        <title>Chromosome-scale and haplotype-resolved genome assembly of a tetraploid potato cultivar.</title>
        <authorList>
            <person name="Sun H."/>
            <person name="Jiao W.-B."/>
            <person name="Krause K."/>
            <person name="Campoy J.A."/>
            <person name="Goel M."/>
            <person name="Folz-Donahue K."/>
            <person name="Kukat C."/>
            <person name="Huettel B."/>
            <person name="Schneeberger K."/>
        </authorList>
    </citation>
    <scope>NUCLEOTIDE SEQUENCE [LARGE SCALE GENOMIC DNA]</scope>
    <source>
        <strain evidence="3">SolTubOtavaFocal</strain>
        <tissue evidence="3">Leaves</tissue>
    </source>
</reference>
<evidence type="ECO:0000256" key="1">
    <source>
        <dbReference type="ARBA" id="ARBA00007727"/>
    </source>
</evidence>
<comment type="similarity">
    <text evidence="1">Belongs to the PC-esterase family. TBL subfamily.</text>
</comment>
<evidence type="ECO:0000259" key="2">
    <source>
        <dbReference type="Pfam" id="PF13839"/>
    </source>
</evidence>
<dbReference type="PANTHER" id="PTHR32285:SF30">
    <property type="entry name" value="PROTEIN TRICHOME BIREFRINGENCE-LIKE 42"/>
    <property type="match status" value="1"/>
</dbReference>
<protein>
    <recommendedName>
        <fullName evidence="2">Trichome birefringence-like C-terminal domain-containing protein</fullName>
    </recommendedName>
</protein>
<dbReference type="InterPro" id="IPR029962">
    <property type="entry name" value="TBL"/>
</dbReference>
<name>A0ABQ7WC36_SOLTU</name>